<reference evidence="9" key="1">
    <citation type="journal article" date="2020" name="Front. Microbiol.">
        <title>Phenotypic and Genetic Characterization of the Cheese Ripening Yeast Geotrichum candidum.</title>
        <authorList>
            <person name="Perkins V."/>
            <person name="Vignola S."/>
            <person name="Lessard M.H."/>
            <person name="Plante P.L."/>
            <person name="Corbeil J."/>
            <person name="Dugat-Bony E."/>
            <person name="Frenette M."/>
            <person name="Labrie S."/>
        </authorList>
    </citation>
    <scope>NUCLEOTIDE SEQUENCE</scope>
    <source>
        <strain evidence="9">LMA-70</strain>
    </source>
</reference>
<evidence type="ECO:0000256" key="1">
    <source>
        <dbReference type="ARBA" id="ARBA00001326"/>
    </source>
</evidence>
<evidence type="ECO:0000256" key="2">
    <source>
        <dbReference type="ARBA" id="ARBA00009519"/>
    </source>
</evidence>
<evidence type="ECO:0000313" key="9">
    <source>
        <dbReference type="EMBL" id="KAF5098274.1"/>
    </source>
</evidence>
<dbReference type="Pfam" id="PF01937">
    <property type="entry name" value="ARMT1-like_dom"/>
    <property type="match status" value="1"/>
</dbReference>
<dbReference type="Gene3D" id="1.20.930.60">
    <property type="match status" value="1"/>
</dbReference>
<dbReference type="Gene3D" id="3.40.50.10880">
    <property type="entry name" value="Uncharacterised protein PF01937, DUF89, domain 3"/>
    <property type="match status" value="1"/>
</dbReference>
<reference evidence="9" key="2">
    <citation type="submission" date="2020-01" db="EMBL/GenBank/DDBJ databases">
        <authorList>
            <person name="Perkins V."/>
            <person name="Lessard M.-H."/>
            <person name="Dugat-Bony E."/>
            <person name="Frenette M."/>
            <person name="Labrie S."/>
        </authorList>
    </citation>
    <scope>NUCLEOTIDE SEQUENCE</scope>
    <source>
        <strain evidence="9">LMA-70</strain>
    </source>
</reference>
<dbReference type="GO" id="GO:0005634">
    <property type="term" value="C:nucleus"/>
    <property type="evidence" value="ECO:0007669"/>
    <property type="project" value="TreeGrafter"/>
</dbReference>
<organism evidence="9 10">
    <name type="scientific">Geotrichum candidum</name>
    <name type="common">Oospora lactis</name>
    <name type="synonym">Dipodascus geotrichum</name>
    <dbReference type="NCBI Taxonomy" id="1173061"/>
    <lineage>
        <taxon>Eukaryota</taxon>
        <taxon>Fungi</taxon>
        <taxon>Dikarya</taxon>
        <taxon>Ascomycota</taxon>
        <taxon>Saccharomycotina</taxon>
        <taxon>Dipodascomycetes</taxon>
        <taxon>Dipodascales</taxon>
        <taxon>Dipodascaceae</taxon>
        <taxon>Geotrichum</taxon>
    </lineage>
</organism>
<dbReference type="GO" id="GO:0046872">
    <property type="term" value="F:metal ion binding"/>
    <property type="evidence" value="ECO:0007669"/>
    <property type="project" value="UniProtKB-UniRule"/>
</dbReference>
<comment type="catalytic activity">
    <reaction evidence="1 7">
        <text>beta-D-fructose 1-phosphate + H2O = D-fructose + phosphate</text>
        <dbReference type="Rhea" id="RHEA:35603"/>
        <dbReference type="ChEBI" id="CHEBI:15377"/>
        <dbReference type="ChEBI" id="CHEBI:37721"/>
        <dbReference type="ChEBI" id="CHEBI:43474"/>
        <dbReference type="ChEBI" id="CHEBI:138881"/>
    </reaction>
</comment>
<evidence type="ECO:0000256" key="7">
    <source>
        <dbReference type="RuleBase" id="RU367030"/>
    </source>
</evidence>
<dbReference type="EMBL" id="QQZK01000076">
    <property type="protein sequence ID" value="KAF5098274.1"/>
    <property type="molecule type" value="Genomic_DNA"/>
</dbReference>
<dbReference type="PANTHER" id="PTHR12260:SF6">
    <property type="entry name" value="DAMAGE-CONTROL PHOSPHATASE ARMT1"/>
    <property type="match status" value="1"/>
</dbReference>
<dbReference type="PANTHER" id="PTHR12260">
    <property type="entry name" value="DAMAGE-CONTROL PHOSPHATASE ARMT1"/>
    <property type="match status" value="1"/>
</dbReference>
<dbReference type="SUPFAM" id="SSF111321">
    <property type="entry name" value="AF1104-like"/>
    <property type="match status" value="1"/>
</dbReference>
<dbReference type="InterPro" id="IPR002791">
    <property type="entry name" value="ARMT1-like_metal-bd"/>
</dbReference>
<comment type="cofactor">
    <cofactor evidence="7">
        <name>Mn(2+)</name>
        <dbReference type="ChEBI" id="CHEBI:29035"/>
    </cofactor>
    <cofactor evidence="7">
        <name>Ni(2+)</name>
        <dbReference type="ChEBI" id="CHEBI:49786"/>
    </cofactor>
</comment>
<keyword evidence="5 7" id="KW-0464">Manganese</keyword>
<keyword evidence="4 7" id="KW-0378">Hydrolase</keyword>
<dbReference type="EC" id="3.1.3.-" evidence="7"/>
<comment type="domain">
    <text evidence="7">Subfamily III proteins have a conserved RTxK motif about 40-50 residues from the C-terminus; the threonine may be replaced by serine or cysteine.</text>
</comment>
<dbReference type="InterPro" id="IPR039763">
    <property type="entry name" value="ARMT1"/>
</dbReference>
<evidence type="ECO:0000259" key="8">
    <source>
        <dbReference type="Pfam" id="PF01937"/>
    </source>
</evidence>
<comment type="similarity">
    <text evidence="2 7">Belongs to the damage-control phosphatase family. Sugar phosphate phosphatase III subfamily.</text>
</comment>
<gene>
    <name evidence="9" type="ORF">DV451_003477</name>
</gene>
<sequence>MTADNTLPGPYLNNDKTSFAWPSARERWPSIIESIIKDVQQTIEETVLAIEKEKEAGTGNEDLSVKILLLQEKVEEGKVIITQTTQLLEDLKNDKPLIPFEGTEADLLDYNKELARIGPLTWLTAPWLFSECFMYRKLASFFTAQKRWVTYDPYARQKDDAFKASKEGVYELAHRYKELAHQLKTHRITPESQRLLFKEFTDISLWGNATDLSLLTNVSLDDIKTLQGAETRKKNEANILTNDLEKAYESLLAKREATTPVGKTVRVDFVLDNAGFEFFADTAFILYLLDSNLADTVIVHPKNYPWFVSDVLPIDVLTLFSHLSNKNFFTDAEHRDDLDAFADRLVKYHADGKLLIRTSPFWTTYHSFDEIRSDGAGKAVWEDLKDSDLVVFKGDLNHRKLIRDLEWPRTTPFKTAIGALATSGIKVLTLRTIKADVVVGLEEGVEAELEKKWVEMGNENKLGWAYSGKWAVIQFSDGSN</sequence>
<protein>
    <recommendedName>
        <fullName evidence="7">Sugar phosphate phosphatase</fullName>
        <ecNumber evidence="7">3.1.3.-</ecNumber>
    </recommendedName>
</protein>
<dbReference type="GO" id="GO:0006974">
    <property type="term" value="P:DNA damage response"/>
    <property type="evidence" value="ECO:0007669"/>
    <property type="project" value="TreeGrafter"/>
</dbReference>
<name>A0A9P5G345_GEOCN</name>
<dbReference type="Proteomes" id="UP000750522">
    <property type="component" value="Unassembled WGS sequence"/>
</dbReference>
<comment type="catalytic activity">
    <reaction evidence="6 7">
        <text>beta-D-fructose 6-phosphate = dihydroxyacetone + D-glyceraldehyde 3-phosphate</text>
        <dbReference type="Rhea" id="RHEA:28002"/>
        <dbReference type="ChEBI" id="CHEBI:16016"/>
        <dbReference type="ChEBI" id="CHEBI:57634"/>
        <dbReference type="ChEBI" id="CHEBI:59776"/>
    </reaction>
</comment>
<evidence type="ECO:0000256" key="3">
    <source>
        <dbReference type="ARBA" id="ARBA00022723"/>
    </source>
</evidence>
<evidence type="ECO:0000313" key="10">
    <source>
        <dbReference type="Proteomes" id="UP000750522"/>
    </source>
</evidence>
<dbReference type="AlphaFoldDB" id="A0A9P5G345"/>
<evidence type="ECO:0000256" key="5">
    <source>
        <dbReference type="ARBA" id="ARBA00023211"/>
    </source>
</evidence>
<comment type="caution">
    <text evidence="9">The sequence shown here is derived from an EMBL/GenBank/DDBJ whole genome shotgun (WGS) entry which is preliminary data.</text>
</comment>
<keyword evidence="3 7" id="KW-0479">Metal-binding</keyword>
<evidence type="ECO:0000256" key="6">
    <source>
        <dbReference type="ARBA" id="ARBA00048809"/>
    </source>
</evidence>
<accession>A0A9P5G345</accession>
<proteinExistence type="inferred from homology"/>
<evidence type="ECO:0000256" key="4">
    <source>
        <dbReference type="ARBA" id="ARBA00022801"/>
    </source>
</evidence>
<dbReference type="GO" id="GO:0016791">
    <property type="term" value="F:phosphatase activity"/>
    <property type="evidence" value="ECO:0007669"/>
    <property type="project" value="TreeGrafter"/>
</dbReference>
<feature type="domain" description="Damage-control phosphatase ARMT1-like metal-binding" evidence="8">
    <location>
        <begin position="24"/>
        <end position="446"/>
    </location>
</feature>
<comment type="function">
    <text evidence="7">Metal-dependent phosphatase that shows phosphatase activity against several substrates, including fructose-1-phosphate and fructose-6-phosphate. Its preference for fructose-1-phosphate, a strong glycating agent that causes DNA damage rather than a canonical yeast metabolite, suggests a damage-control function in hexose phosphate metabolism.</text>
</comment>
<dbReference type="InterPro" id="IPR036075">
    <property type="entry name" value="ARMT-1-like_metal-bd_sf"/>
</dbReference>